<dbReference type="GO" id="GO:0005886">
    <property type="term" value="C:plasma membrane"/>
    <property type="evidence" value="ECO:0007669"/>
    <property type="project" value="UniProtKB-SubCell"/>
</dbReference>
<feature type="transmembrane region" description="Helical" evidence="7">
    <location>
        <begin position="202"/>
        <end position="225"/>
    </location>
</feature>
<dbReference type="SUPFAM" id="SSF103473">
    <property type="entry name" value="MFS general substrate transporter"/>
    <property type="match status" value="1"/>
</dbReference>
<dbReference type="InterPro" id="IPR036259">
    <property type="entry name" value="MFS_trans_sf"/>
</dbReference>
<evidence type="ECO:0000256" key="2">
    <source>
        <dbReference type="ARBA" id="ARBA00022448"/>
    </source>
</evidence>
<reference evidence="8 9" key="1">
    <citation type="submission" date="2020-07" db="EMBL/GenBank/DDBJ databases">
        <title>Stappia sp., F7233, whole genome shotgun sequencing project.</title>
        <authorList>
            <person name="Jiang S."/>
            <person name="Liu Z.W."/>
            <person name="Du Z.J."/>
        </authorList>
    </citation>
    <scope>NUCLEOTIDE SEQUENCE [LARGE SCALE GENOMIC DNA]</scope>
    <source>
        <strain evidence="8 9">F7233</strain>
    </source>
</reference>
<dbReference type="AlphaFoldDB" id="A0A839AHA7"/>
<evidence type="ECO:0000256" key="6">
    <source>
        <dbReference type="ARBA" id="ARBA00023136"/>
    </source>
</evidence>
<evidence type="ECO:0000313" key="8">
    <source>
        <dbReference type="EMBL" id="MBA5778466.1"/>
    </source>
</evidence>
<keyword evidence="2" id="KW-0813">Transport</keyword>
<feature type="transmembrane region" description="Helical" evidence="7">
    <location>
        <begin position="12"/>
        <end position="36"/>
    </location>
</feature>
<dbReference type="InterPro" id="IPR010290">
    <property type="entry name" value="TM_effector"/>
</dbReference>
<evidence type="ECO:0000313" key="9">
    <source>
        <dbReference type="Proteomes" id="UP000541109"/>
    </source>
</evidence>
<feature type="transmembrane region" description="Helical" evidence="7">
    <location>
        <begin position="291"/>
        <end position="315"/>
    </location>
</feature>
<dbReference type="Gene3D" id="1.20.1250.20">
    <property type="entry name" value="MFS general substrate transporter like domains"/>
    <property type="match status" value="1"/>
</dbReference>
<keyword evidence="9" id="KW-1185">Reference proteome</keyword>
<evidence type="ECO:0000256" key="1">
    <source>
        <dbReference type="ARBA" id="ARBA00004651"/>
    </source>
</evidence>
<feature type="transmembrane region" description="Helical" evidence="7">
    <location>
        <begin position="268"/>
        <end position="285"/>
    </location>
</feature>
<evidence type="ECO:0000256" key="5">
    <source>
        <dbReference type="ARBA" id="ARBA00022989"/>
    </source>
</evidence>
<keyword evidence="5 7" id="KW-1133">Transmembrane helix</keyword>
<proteinExistence type="predicted"/>
<comment type="subcellular location">
    <subcellularLocation>
        <location evidence="1">Cell membrane</location>
        <topology evidence="1">Multi-pass membrane protein</topology>
    </subcellularLocation>
</comment>
<keyword evidence="6 7" id="KW-0472">Membrane</keyword>
<dbReference type="Pfam" id="PF05977">
    <property type="entry name" value="MFS_3"/>
    <property type="match status" value="1"/>
</dbReference>
<accession>A0A839AHA7</accession>
<dbReference type="PANTHER" id="PTHR23513">
    <property type="entry name" value="INTEGRAL MEMBRANE EFFLUX PROTEIN-RELATED"/>
    <property type="match status" value="1"/>
</dbReference>
<feature type="transmembrane region" description="Helical" evidence="7">
    <location>
        <begin position="355"/>
        <end position="375"/>
    </location>
</feature>
<feature type="transmembrane region" description="Helical" evidence="7">
    <location>
        <begin position="237"/>
        <end position="261"/>
    </location>
</feature>
<feature type="transmembrane region" description="Helical" evidence="7">
    <location>
        <begin position="69"/>
        <end position="97"/>
    </location>
</feature>
<keyword evidence="3" id="KW-1003">Cell membrane</keyword>
<evidence type="ECO:0000256" key="4">
    <source>
        <dbReference type="ARBA" id="ARBA00022692"/>
    </source>
</evidence>
<gene>
    <name evidence="8" type="ORF">H2509_15150</name>
</gene>
<name>A0A839AHA7_9HYPH</name>
<evidence type="ECO:0000256" key="3">
    <source>
        <dbReference type="ARBA" id="ARBA00022475"/>
    </source>
</evidence>
<dbReference type="PANTHER" id="PTHR23513:SF11">
    <property type="entry name" value="STAPHYLOFERRIN A TRANSPORTER"/>
    <property type="match status" value="1"/>
</dbReference>
<dbReference type="RefSeq" id="WP_182166757.1">
    <property type="nucleotide sequence ID" value="NZ_JACFXV010000063.1"/>
</dbReference>
<dbReference type="Proteomes" id="UP000541109">
    <property type="component" value="Unassembled WGS sequence"/>
</dbReference>
<dbReference type="EMBL" id="JACFXV010000063">
    <property type="protein sequence ID" value="MBA5778466.1"/>
    <property type="molecule type" value="Genomic_DNA"/>
</dbReference>
<feature type="transmembrane region" description="Helical" evidence="7">
    <location>
        <begin position="327"/>
        <end position="349"/>
    </location>
</feature>
<comment type="caution">
    <text evidence="8">The sequence shown here is derived from an EMBL/GenBank/DDBJ whole genome shotgun (WGS) entry which is preliminary data.</text>
</comment>
<keyword evidence="4 7" id="KW-0812">Transmembrane</keyword>
<sequence length="387" mass="40076">MGRSAAICGDQILEIMLVWAVWQLTQSSTLTGLAVFIQRAPFWLFGFVGATFTDRLGALPILKRANGFAILVAALATLAMAAGSSEALTILCAAFAIGCARAFESPALTAIVPALQPVWSTKNLNNLLDNAKRLGRLVAPFPAMLLGKTATFLVLDIAAASFAIMVTAATVLSRSIRPATNPLPTGIGEQLRAIRTICASRVLAAVLVCSAVYALFHGAAYFVILPRILLEGGNGEAGAYASVIGAFAFGGIAANLIIAWLPASRSNLMVGFGMFVAGLAFLLVGQTGTLALQMAIGLAGGASFAFQDVFIITLIQKHAAATHLARAHALWRLGSELGLGAGVLLGGIAADNFDAAWLLLVVGASIGLVSLVLVLRTSPEAEDRHPA</sequence>
<protein>
    <submittedName>
        <fullName evidence="8">MFS transporter</fullName>
    </submittedName>
</protein>
<evidence type="ECO:0000256" key="7">
    <source>
        <dbReference type="SAM" id="Phobius"/>
    </source>
</evidence>
<organism evidence="8 9">
    <name type="scientific">Stappia albiluteola</name>
    <dbReference type="NCBI Taxonomy" id="2758565"/>
    <lineage>
        <taxon>Bacteria</taxon>
        <taxon>Pseudomonadati</taxon>
        <taxon>Pseudomonadota</taxon>
        <taxon>Alphaproteobacteria</taxon>
        <taxon>Hyphomicrobiales</taxon>
        <taxon>Stappiaceae</taxon>
        <taxon>Stappia</taxon>
    </lineage>
</organism>
<feature type="transmembrane region" description="Helical" evidence="7">
    <location>
        <begin position="150"/>
        <end position="172"/>
    </location>
</feature>